<dbReference type="InterPro" id="IPR003871">
    <property type="entry name" value="RFA1B/D_OB_1st"/>
</dbReference>
<dbReference type="PANTHER" id="PTHR47165">
    <property type="entry name" value="OS03G0429900 PROTEIN"/>
    <property type="match status" value="1"/>
</dbReference>
<dbReference type="PANTHER" id="PTHR47165:SF4">
    <property type="entry name" value="OS03G0429900 PROTEIN"/>
    <property type="match status" value="1"/>
</dbReference>
<dbReference type="SUPFAM" id="SSF50249">
    <property type="entry name" value="Nucleic acid-binding proteins"/>
    <property type="match status" value="3"/>
</dbReference>
<protein>
    <recommendedName>
        <fullName evidence="2">Replication protein A 70 kDa DNA-binding subunit B/D first OB fold domain-containing protein</fullName>
    </recommendedName>
</protein>
<evidence type="ECO:0000259" key="2">
    <source>
        <dbReference type="Pfam" id="PF02721"/>
    </source>
</evidence>
<dbReference type="CDD" id="cd04481">
    <property type="entry name" value="RPA1_DBD_B_like"/>
    <property type="match status" value="1"/>
</dbReference>
<dbReference type="EMBL" id="DF973429">
    <property type="protein sequence ID" value="GAU30598.1"/>
    <property type="molecule type" value="Genomic_DNA"/>
</dbReference>
<name>A0A2Z6MFM5_TRISU</name>
<dbReference type="CDD" id="cd04480">
    <property type="entry name" value="RPA1_DBD_A_like"/>
    <property type="match status" value="1"/>
</dbReference>
<feature type="domain" description="Replication protein A 70 kDa DNA-binding subunit B/D first OB fold" evidence="2">
    <location>
        <begin position="20"/>
        <end position="124"/>
    </location>
</feature>
<evidence type="ECO:0000313" key="3">
    <source>
        <dbReference type="EMBL" id="GAU30598.1"/>
    </source>
</evidence>
<accession>A0A2Z6MFM5</accession>
<gene>
    <name evidence="3" type="ORF">TSUD_392890</name>
</gene>
<organism evidence="3 4">
    <name type="scientific">Trifolium subterraneum</name>
    <name type="common">Subterranean clover</name>
    <dbReference type="NCBI Taxonomy" id="3900"/>
    <lineage>
        <taxon>Eukaryota</taxon>
        <taxon>Viridiplantae</taxon>
        <taxon>Streptophyta</taxon>
        <taxon>Embryophyta</taxon>
        <taxon>Tracheophyta</taxon>
        <taxon>Spermatophyta</taxon>
        <taxon>Magnoliopsida</taxon>
        <taxon>eudicotyledons</taxon>
        <taxon>Gunneridae</taxon>
        <taxon>Pentapetalae</taxon>
        <taxon>rosids</taxon>
        <taxon>fabids</taxon>
        <taxon>Fabales</taxon>
        <taxon>Fabaceae</taxon>
        <taxon>Papilionoideae</taxon>
        <taxon>50 kb inversion clade</taxon>
        <taxon>NPAAA clade</taxon>
        <taxon>Hologalegina</taxon>
        <taxon>IRL clade</taxon>
        <taxon>Trifolieae</taxon>
        <taxon>Trifolium</taxon>
    </lineage>
</organism>
<dbReference type="OrthoDB" id="1419373at2759"/>
<proteinExistence type="predicted"/>
<dbReference type="InterPro" id="IPR012340">
    <property type="entry name" value="NA-bd_OB-fold"/>
</dbReference>
<sequence>MSPAENSLNKMKEVIADGVHTFLDNLSGVTSKSTVKVRITRLWDTWNVSKRKGMISIDMVLMDEKHNYIHGTIPSRSAHLFKDVLQEGKVYEIDTFAISKNKKTYIIVENNTSMLQFSVSTKFTPQEYDDGKIPRYVFEFVPFEELHKRFGNDAHADVIGVIVDIAPVEERKTVYGKTDIMSLYIRNESGDIFKVTLWDDYVSKFDKKFKKYKHTTLEPNVAIFTSILVKQYQGEFLVNSSRSTTIYINIDIPEAIELAQSSKAANVMDGSVDLPPIVAHPRVNKVKTIGEILDIAASGSDKNVVYHCVATVDDILVKNGWFRLELQVKDRHDTTIFVLFDEVAEQVVQVKLGDLTSSLENVCGNDRDSDLPGQLRKIIGSTHVFQVRMSSYFESRGRQSFTANKILKPIVKEEKEGTVDTVCSSSSEPPAVNTPILARKRRRLR</sequence>
<keyword evidence="4" id="KW-1185">Reference proteome</keyword>
<dbReference type="Pfam" id="PF02721">
    <property type="entry name" value="DUF223"/>
    <property type="match status" value="1"/>
</dbReference>
<feature type="region of interest" description="Disordered" evidence="1">
    <location>
        <begin position="419"/>
        <end position="445"/>
    </location>
</feature>
<dbReference type="AlphaFoldDB" id="A0A2Z6MFM5"/>
<evidence type="ECO:0000313" key="4">
    <source>
        <dbReference type="Proteomes" id="UP000242715"/>
    </source>
</evidence>
<dbReference type="Gene3D" id="2.40.50.140">
    <property type="entry name" value="Nucleic acid-binding proteins"/>
    <property type="match status" value="3"/>
</dbReference>
<dbReference type="Proteomes" id="UP000242715">
    <property type="component" value="Unassembled WGS sequence"/>
</dbReference>
<evidence type="ECO:0000256" key="1">
    <source>
        <dbReference type="SAM" id="MobiDB-lite"/>
    </source>
</evidence>
<reference evidence="4" key="1">
    <citation type="journal article" date="2017" name="Front. Plant Sci.">
        <title>Climate Clever Clovers: New Paradigm to Reduce the Environmental Footprint of Ruminants by Breeding Low Methanogenic Forages Utilizing Haplotype Variation.</title>
        <authorList>
            <person name="Kaur P."/>
            <person name="Appels R."/>
            <person name="Bayer P.E."/>
            <person name="Keeble-Gagnere G."/>
            <person name="Wang J."/>
            <person name="Hirakawa H."/>
            <person name="Shirasawa K."/>
            <person name="Vercoe P."/>
            <person name="Stefanova K."/>
            <person name="Durmic Z."/>
            <person name="Nichols P."/>
            <person name="Revell C."/>
            <person name="Isobe S.N."/>
            <person name="Edwards D."/>
            <person name="Erskine W."/>
        </authorList>
    </citation>
    <scope>NUCLEOTIDE SEQUENCE [LARGE SCALE GENOMIC DNA]</scope>
    <source>
        <strain evidence="4">cv. Daliak</strain>
    </source>
</reference>